<comment type="caution">
    <text evidence="3">The sequence shown here is derived from an EMBL/GenBank/DDBJ whole genome shotgun (WGS) entry which is preliminary data.</text>
</comment>
<reference evidence="4" key="1">
    <citation type="journal article" date="2019" name="Int. J. Syst. Evol. Microbiol.">
        <title>The Global Catalogue of Microorganisms (GCM) 10K type strain sequencing project: providing services to taxonomists for standard genome sequencing and annotation.</title>
        <authorList>
            <consortium name="The Broad Institute Genomics Platform"/>
            <consortium name="The Broad Institute Genome Sequencing Center for Infectious Disease"/>
            <person name="Wu L."/>
            <person name="Ma J."/>
        </authorList>
    </citation>
    <scope>NUCLEOTIDE SEQUENCE [LARGE SCALE GENOMIC DNA]</scope>
    <source>
        <strain evidence="4">JCM 18326</strain>
    </source>
</reference>
<evidence type="ECO:0000256" key="2">
    <source>
        <dbReference type="SAM" id="Phobius"/>
    </source>
</evidence>
<keyword evidence="2" id="KW-1133">Transmembrane helix</keyword>
<dbReference type="Pfam" id="PF16118">
    <property type="entry name" value="DUF4834"/>
    <property type="match status" value="1"/>
</dbReference>
<sequence>MFLKFLLVTIVLIYIFSRFSGFFFKWFFKAFGPTVYEKILEKQKAQQEAMRRQQAGYQAEAVKKEGMTIIIPQEKSKANQMPEEDGGEYVDYEEVK</sequence>
<keyword evidence="4" id="KW-1185">Reference proteome</keyword>
<dbReference type="RefSeq" id="WP_345369475.1">
    <property type="nucleotide sequence ID" value="NZ_BAABJX010000017.1"/>
</dbReference>
<dbReference type="Proteomes" id="UP001500298">
    <property type="component" value="Unassembled WGS sequence"/>
</dbReference>
<gene>
    <name evidence="3" type="ORF">GCM10023331_08500</name>
</gene>
<feature type="transmembrane region" description="Helical" evidence="2">
    <location>
        <begin position="6"/>
        <end position="28"/>
    </location>
</feature>
<feature type="compositionally biased region" description="Acidic residues" evidence="1">
    <location>
        <begin position="82"/>
        <end position="96"/>
    </location>
</feature>
<proteinExistence type="predicted"/>
<dbReference type="InterPro" id="IPR032272">
    <property type="entry name" value="DUF4834"/>
</dbReference>
<evidence type="ECO:0008006" key="5">
    <source>
        <dbReference type="Google" id="ProtNLM"/>
    </source>
</evidence>
<protein>
    <recommendedName>
        <fullName evidence="5">DUF4834 domain-containing protein</fullName>
    </recommendedName>
</protein>
<evidence type="ECO:0000256" key="1">
    <source>
        <dbReference type="SAM" id="MobiDB-lite"/>
    </source>
</evidence>
<evidence type="ECO:0000313" key="3">
    <source>
        <dbReference type="EMBL" id="GAA4826204.1"/>
    </source>
</evidence>
<accession>A0ABP9D410</accession>
<organism evidence="3 4">
    <name type="scientific">Algivirga pacifica</name>
    <dbReference type="NCBI Taxonomy" id="1162670"/>
    <lineage>
        <taxon>Bacteria</taxon>
        <taxon>Pseudomonadati</taxon>
        <taxon>Bacteroidota</taxon>
        <taxon>Cytophagia</taxon>
        <taxon>Cytophagales</taxon>
        <taxon>Flammeovirgaceae</taxon>
        <taxon>Algivirga</taxon>
    </lineage>
</organism>
<evidence type="ECO:0000313" key="4">
    <source>
        <dbReference type="Proteomes" id="UP001500298"/>
    </source>
</evidence>
<keyword evidence="2" id="KW-0472">Membrane</keyword>
<feature type="region of interest" description="Disordered" evidence="1">
    <location>
        <begin position="75"/>
        <end position="96"/>
    </location>
</feature>
<dbReference type="EMBL" id="BAABJX010000017">
    <property type="protein sequence ID" value="GAA4826204.1"/>
    <property type="molecule type" value="Genomic_DNA"/>
</dbReference>
<keyword evidence="2" id="KW-0812">Transmembrane</keyword>
<name>A0ABP9D410_9BACT</name>